<dbReference type="Gene3D" id="1.10.4060.10">
    <property type="entry name" value="BPP1347 like domain"/>
    <property type="match status" value="1"/>
</dbReference>
<reference evidence="2 3" key="1">
    <citation type="submission" date="2020-08" db="EMBL/GenBank/DDBJ databases">
        <title>Functional genomics of gut bacteria from endangered species of beetles.</title>
        <authorList>
            <person name="Carlos-Shanley C."/>
        </authorList>
    </citation>
    <scope>NUCLEOTIDE SEQUENCE [LARGE SCALE GENOMIC DNA]</scope>
    <source>
        <strain evidence="2 3">S00239</strain>
    </source>
</reference>
<dbReference type="GO" id="GO:0006508">
    <property type="term" value="P:proteolysis"/>
    <property type="evidence" value="ECO:0007669"/>
    <property type="project" value="UniProtKB-KW"/>
</dbReference>
<keyword evidence="2" id="KW-0645">Protease</keyword>
<dbReference type="Pfam" id="PF02190">
    <property type="entry name" value="LON_substr_bdg"/>
    <property type="match status" value="1"/>
</dbReference>
<comment type="caution">
    <text evidence="2">The sequence shown here is derived from an EMBL/GenBank/DDBJ whole genome shotgun (WGS) entry which is preliminary data.</text>
</comment>
<dbReference type="RefSeq" id="WP_184304765.1">
    <property type="nucleotide sequence ID" value="NZ_JACHLP010000015.1"/>
</dbReference>
<dbReference type="GO" id="GO:0008233">
    <property type="term" value="F:peptidase activity"/>
    <property type="evidence" value="ECO:0007669"/>
    <property type="project" value="UniProtKB-KW"/>
</dbReference>
<keyword evidence="2" id="KW-0378">Hydrolase</keyword>
<dbReference type="PANTHER" id="PTHR46732">
    <property type="entry name" value="ATP-DEPENDENT PROTEASE LA (LON) DOMAIN PROTEIN"/>
    <property type="match status" value="1"/>
</dbReference>
<dbReference type="EMBL" id="JACHLP010000015">
    <property type="protein sequence ID" value="MBB4846180.1"/>
    <property type="molecule type" value="Genomic_DNA"/>
</dbReference>
<evidence type="ECO:0000259" key="1">
    <source>
        <dbReference type="PROSITE" id="PS51787"/>
    </source>
</evidence>
<dbReference type="PANTHER" id="PTHR46732:SF8">
    <property type="entry name" value="ATP-DEPENDENT PROTEASE LA (LON) DOMAIN PROTEIN"/>
    <property type="match status" value="1"/>
</dbReference>
<dbReference type="SMART" id="SM00464">
    <property type="entry name" value="LON"/>
    <property type="match status" value="1"/>
</dbReference>
<protein>
    <submittedName>
        <fullName evidence="2">Lon protease-like protein</fullName>
    </submittedName>
</protein>
<organism evidence="2 3">
    <name type="scientific">Roseateles oligotrophus</name>
    <dbReference type="NCBI Taxonomy" id="1769250"/>
    <lineage>
        <taxon>Bacteria</taxon>
        <taxon>Pseudomonadati</taxon>
        <taxon>Pseudomonadota</taxon>
        <taxon>Betaproteobacteria</taxon>
        <taxon>Burkholderiales</taxon>
        <taxon>Sphaerotilaceae</taxon>
        <taxon>Roseateles</taxon>
    </lineage>
</organism>
<gene>
    <name evidence="2" type="ORF">HNP55_004734</name>
</gene>
<name>A0A840LDE3_9BURK</name>
<feature type="domain" description="Lon N-terminal" evidence="1">
    <location>
        <begin position="6"/>
        <end position="215"/>
    </location>
</feature>
<sequence>MSATAKQTIPLFPLQSVLFPGGYLPLRIFEPRYLEMIARVHKAGQPFGVVGLIEGGEVRRRDDRVPEGGAAFLREKFQAIGTLAHIQLLEREGPGLLQIRCTGGQRFKVLQADCLPHGLWMAEVELLSLDAEVPVPADLAPAAVLLQTLLHSLEQGAAAEDMPLQPPYLWEDSGWLANRWCEMLPLSGDERQRLMQLDNPLVRLELVADQLDRLGLPPTA</sequence>
<keyword evidence="3" id="KW-1185">Reference proteome</keyword>
<evidence type="ECO:0000313" key="2">
    <source>
        <dbReference type="EMBL" id="MBB4846180.1"/>
    </source>
</evidence>
<dbReference type="InterPro" id="IPR015947">
    <property type="entry name" value="PUA-like_sf"/>
</dbReference>
<evidence type="ECO:0000313" key="3">
    <source>
        <dbReference type="Proteomes" id="UP000562027"/>
    </source>
</evidence>
<dbReference type="SUPFAM" id="SSF88697">
    <property type="entry name" value="PUA domain-like"/>
    <property type="match status" value="1"/>
</dbReference>
<dbReference type="InterPro" id="IPR046336">
    <property type="entry name" value="Lon_prtase_N_sf"/>
</dbReference>
<dbReference type="Gene3D" id="2.30.130.40">
    <property type="entry name" value="LON domain-like"/>
    <property type="match status" value="1"/>
</dbReference>
<proteinExistence type="predicted"/>
<dbReference type="Proteomes" id="UP000562027">
    <property type="component" value="Unassembled WGS sequence"/>
</dbReference>
<dbReference type="AlphaFoldDB" id="A0A840LDE3"/>
<dbReference type="PROSITE" id="PS51787">
    <property type="entry name" value="LON_N"/>
    <property type="match status" value="1"/>
</dbReference>
<accession>A0A840LDE3</accession>
<dbReference type="InterPro" id="IPR003111">
    <property type="entry name" value="Lon_prtase_N"/>
</dbReference>